<keyword evidence="7 12" id="KW-0808">Transferase</keyword>
<evidence type="ECO:0000256" key="6">
    <source>
        <dbReference type="ARBA" id="ARBA00022676"/>
    </source>
</evidence>
<keyword evidence="4" id="KW-0444">Lipid biosynthesis</keyword>
<feature type="transmembrane region" description="Helical" evidence="11">
    <location>
        <begin position="47"/>
        <end position="67"/>
    </location>
</feature>
<keyword evidence="11" id="KW-0472">Membrane</keyword>
<keyword evidence="8" id="KW-0443">Lipid metabolism</keyword>
<dbReference type="NCBIfam" id="TIGR00215">
    <property type="entry name" value="lpxB"/>
    <property type="match status" value="1"/>
</dbReference>
<gene>
    <name evidence="12" type="primary">lpxB</name>
    <name evidence="12" type="ORF">ENQ76_00050</name>
</gene>
<dbReference type="AlphaFoldDB" id="A0A7C2JYD0"/>
<evidence type="ECO:0000256" key="10">
    <source>
        <dbReference type="NCBIfam" id="TIGR00215"/>
    </source>
</evidence>
<evidence type="ECO:0000256" key="1">
    <source>
        <dbReference type="ARBA" id="ARBA00002056"/>
    </source>
</evidence>
<organism evidence="12">
    <name type="scientific">Schlesneria paludicola</name>
    <dbReference type="NCBI Taxonomy" id="360056"/>
    <lineage>
        <taxon>Bacteria</taxon>
        <taxon>Pseudomonadati</taxon>
        <taxon>Planctomycetota</taxon>
        <taxon>Planctomycetia</taxon>
        <taxon>Planctomycetales</taxon>
        <taxon>Planctomycetaceae</taxon>
        <taxon>Schlesneria</taxon>
    </lineage>
</organism>
<dbReference type="Pfam" id="PF02684">
    <property type="entry name" value="LpxB"/>
    <property type="match status" value="1"/>
</dbReference>
<dbReference type="EC" id="2.4.1.182" evidence="2 10"/>
<dbReference type="InterPro" id="IPR003835">
    <property type="entry name" value="Glyco_trans_19"/>
</dbReference>
<sequence>MHVFFSVGEPSGDQHAAALIRELRRKAPQIRISGFGGPRMEQSGCQLLFPLTTLAVMGIFAVIPCLWKFYRLYRMARDYLARHRPDLVVLVDFPGFNWWIAKAAKSQGIPVVYYLPPQLWAWAPWRIRKVRKYVDLVLSGLPFEAEWYAARGIPALYVGHPFFDEVAEHPLDAAFLREWTSADQVTVALLPGSRRHEVEGNWPLMLDVVRRLHRLHPEVQFLVANYLDTHRQRCQAELQPADRALPVSFFVGRTPEIIELADCALMVSGSVSLEMLARGTPATVLYRVGRMTYLIGRMLVTCRFMSLPNLIAGRMLMPEHLSVGDAEPAIRAATEDLHQWLNDPATRDQARSELLALRERLFSVGASQRVAQLLLDRLSPSALPPSRAA</sequence>
<evidence type="ECO:0000313" key="12">
    <source>
        <dbReference type="EMBL" id="HEN13847.1"/>
    </source>
</evidence>
<reference evidence="12" key="1">
    <citation type="journal article" date="2020" name="mSystems">
        <title>Genome- and Community-Level Interaction Insights into Carbon Utilization and Element Cycling Functions of Hydrothermarchaeota in Hydrothermal Sediment.</title>
        <authorList>
            <person name="Zhou Z."/>
            <person name="Liu Y."/>
            <person name="Xu W."/>
            <person name="Pan J."/>
            <person name="Luo Z.H."/>
            <person name="Li M."/>
        </authorList>
    </citation>
    <scope>NUCLEOTIDE SEQUENCE [LARGE SCALE GENOMIC DNA]</scope>
    <source>
        <strain evidence="12">SpSt-339</strain>
    </source>
</reference>
<dbReference type="GO" id="GO:0008915">
    <property type="term" value="F:lipid-A-disaccharide synthase activity"/>
    <property type="evidence" value="ECO:0007669"/>
    <property type="project" value="UniProtKB-UniRule"/>
</dbReference>
<evidence type="ECO:0000256" key="5">
    <source>
        <dbReference type="ARBA" id="ARBA00022556"/>
    </source>
</evidence>
<proteinExistence type="predicted"/>
<comment type="caution">
    <text evidence="12">The sequence shown here is derived from an EMBL/GenBank/DDBJ whole genome shotgun (WGS) entry which is preliminary data.</text>
</comment>
<dbReference type="GO" id="GO:0005543">
    <property type="term" value="F:phospholipid binding"/>
    <property type="evidence" value="ECO:0007669"/>
    <property type="project" value="TreeGrafter"/>
</dbReference>
<evidence type="ECO:0000256" key="2">
    <source>
        <dbReference type="ARBA" id="ARBA00012687"/>
    </source>
</evidence>
<dbReference type="GO" id="GO:0016020">
    <property type="term" value="C:membrane"/>
    <property type="evidence" value="ECO:0007669"/>
    <property type="project" value="GOC"/>
</dbReference>
<evidence type="ECO:0000256" key="3">
    <source>
        <dbReference type="ARBA" id="ARBA00020902"/>
    </source>
</evidence>
<evidence type="ECO:0000256" key="7">
    <source>
        <dbReference type="ARBA" id="ARBA00022679"/>
    </source>
</evidence>
<evidence type="ECO:0000256" key="4">
    <source>
        <dbReference type="ARBA" id="ARBA00022516"/>
    </source>
</evidence>
<name>A0A7C2JYD0_9PLAN</name>
<evidence type="ECO:0000256" key="8">
    <source>
        <dbReference type="ARBA" id="ARBA00023098"/>
    </source>
</evidence>
<dbReference type="EMBL" id="DSOK01000003">
    <property type="protein sequence ID" value="HEN13847.1"/>
    <property type="molecule type" value="Genomic_DNA"/>
</dbReference>
<comment type="catalytic activity">
    <reaction evidence="9">
        <text>a lipid X + a UDP-2-N,3-O-bis[(3R)-3-hydroxyacyl]-alpha-D-glucosamine = a lipid A disaccharide + UDP + H(+)</text>
        <dbReference type="Rhea" id="RHEA:67828"/>
        <dbReference type="ChEBI" id="CHEBI:15378"/>
        <dbReference type="ChEBI" id="CHEBI:58223"/>
        <dbReference type="ChEBI" id="CHEBI:137748"/>
        <dbReference type="ChEBI" id="CHEBI:176338"/>
        <dbReference type="ChEBI" id="CHEBI:176343"/>
        <dbReference type="EC" id="2.4.1.182"/>
    </reaction>
</comment>
<dbReference type="SUPFAM" id="SSF53756">
    <property type="entry name" value="UDP-Glycosyltransferase/glycogen phosphorylase"/>
    <property type="match status" value="1"/>
</dbReference>
<dbReference type="GO" id="GO:0009245">
    <property type="term" value="P:lipid A biosynthetic process"/>
    <property type="evidence" value="ECO:0007669"/>
    <property type="project" value="UniProtKB-UniRule"/>
</dbReference>
<comment type="function">
    <text evidence="1">Condensation of UDP-2,3-diacylglucosamine and 2,3-diacylglucosamine-1-phosphate to form lipid A disaccharide, a precursor of lipid A, a phosphorylated glycolipid that anchors the lipopolysaccharide to the outer membrane of the cell.</text>
</comment>
<keyword evidence="11" id="KW-0812">Transmembrane</keyword>
<protein>
    <recommendedName>
        <fullName evidence="3 10">Lipid-A-disaccharide synthase</fullName>
        <ecNumber evidence="2 10">2.4.1.182</ecNumber>
    </recommendedName>
</protein>
<accession>A0A7C2JYD0</accession>
<dbReference type="PANTHER" id="PTHR30372">
    <property type="entry name" value="LIPID-A-DISACCHARIDE SYNTHASE"/>
    <property type="match status" value="1"/>
</dbReference>
<evidence type="ECO:0000256" key="11">
    <source>
        <dbReference type="SAM" id="Phobius"/>
    </source>
</evidence>
<keyword evidence="6 12" id="KW-0328">Glycosyltransferase</keyword>
<evidence type="ECO:0000256" key="9">
    <source>
        <dbReference type="ARBA" id="ARBA00048975"/>
    </source>
</evidence>
<dbReference type="PANTHER" id="PTHR30372:SF4">
    <property type="entry name" value="LIPID-A-DISACCHARIDE SYNTHASE, MITOCHONDRIAL-RELATED"/>
    <property type="match status" value="1"/>
</dbReference>
<keyword evidence="11" id="KW-1133">Transmembrane helix</keyword>
<keyword evidence="5" id="KW-0441">Lipid A biosynthesis</keyword>